<comment type="similarity">
    <text evidence="3">Belongs to the pex2/pex10/pex12 family.</text>
</comment>
<evidence type="ECO:0000256" key="5">
    <source>
        <dbReference type="ARBA" id="ARBA00022679"/>
    </source>
</evidence>
<evidence type="ECO:0000256" key="15">
    <source>
        <dbReference type="ARBA" id="ARBA00032511"/>
    </source>
</evidence>
<dbReference type="InterPro" id="IPR013083">
    <property type="entry name" value="Znf_RING/FYVE/PHD"/>
</dbReference>
<dbReference type="GO" id="GO:0005778">
    <property type="term" value="C:peroxisomal membrane"/>
    <property type="evidence" value="ECO:0007669"/>
    <property type="project" value="UniProtKB-SubCell"/>
</dbReference>
<keyword evidence="7" id="KW-0479">Metal-binding</keyword>
<dbReference type="GO" id="GO:0008270">
    <property type="term" value="F:zinc ion binding"/>
    <property type="evidence" value="ECO:0007669"/>
    <property type="project" value="UniProtKB-KW"/>
</dbReference>
<evidence type="ECO:0000313" key="21">
    <source>
        <dbReference type="Proteomes" id="UP000053989"/>
    </source>
</evidence>
<evidence type="ECO:0000256" key="4">
    <source>
        <dbReference type="ARBA" id="ARBA00022448"/>
    </source>
</evidence>
<evidence type="ECO:0000256" key="2">
    <source>
        <dbReference type="ARBA" id="ARBA00004906"/>
    </source>
</evidence>
<reference evidence="20 21" key="1">
    <citation type="submission" date="2014-04" db="EMBL/GenBank/DDBJ databases">
        <authorList>
            <consortium name="DOE Joint Genome Institute"/>
            <person name="Kuo A."/>
            <person name="Kohler A."/>
            <person name="Nagy L.G."/>
            <person name="Floudas D."/>
            <person name="Copeland A."/>
            <person name="Barry K.W."/>
            <person name="Cichocki N."/>
            <person name="Veneault-Fourrey C."/>
            <person name="LaButti K."/>
            <person name="Lindquist E.A."/>
            <person name="Lipzen A."/>
            <person name="Lundell T."/>
            <person name="Morin E."/>
            <person name="Murat C."/>
            <person name="Sun H."/>
            <person name="Tunlid A."/>
            <person name="Henrissat B."/>
            <person name="Grigoriev I.V."/>
            <person name="Hibbett D.S."/>
            <person name="Martin F."/>
            <person name="Nordberg H.P."/>
            <person name="Cantor M.N."/>
            <person name="Hua S.X."/>
        </authorList>
    </citation>
    <scope>NUCLEOTIDE SEQUENCE [LARGE SCALE GENOMIC DNA]</scope>
    <source>
        <strain evidence="20 21">Foug A</strain>
    </source>
</reference>
<keyword evidence="12" id="KW-1133">Transmembrane helix</keyword>
<evidence type="ECO:0000259" key="19">
    <source>
        <dbReference type="SMART" id="SM00184"/>
    </source>
</evidence>
<accession>A0A0C3ELP0</accession>
<dbReference type="GO" id="GO:0016562">
    <property type="term" value="P:protein import into peroxisome matrix, receptor recycling"/>
    <property type="evidence" value="ECO:0007669"/>
    <property type="project" value="UniProtKB-ARBA"/>
</dbReference>
<dbReference type="Gene3D" id="3.30.40.10">
    <property type="entry name" value="Zinc/RING finger domain, C3HC4 (zinc finger)"/>
    <property type="match status" value="1"/>
</dbReference>
<reference evidence="21" key="2">
    <citation type="submission" date="2015-01" db="EMBL/GenBank/DDBJ databases">
        <title>Evolutionary Origins and Diversification of the Mycorrhizal Mutualists.</title>
        <authorList>
            <consortium name="DOE Joint Genome Institute"/>
            <consortium name="Mycorrhizal Genomics Consortium"/>
            <person name="Kohler A."/>
            <person name="Kuo A."/>
            <person name="Nagy L.G."/>
            <person name="Floudas D."/>
            <person name="Copeland A."/>
            <person name="Barry K.W."/>
            <person name="Cichocki N."/>
            <person name="Veneault-Fourrey C."/>
            <person name="LaButti K."/>
            <person name="Lindquist E.A."/>
            <person name="Lipzen A."/>
            <person name="Lundell T."/>
            <person name="Morin E."/>
            <person name="Murat C."/>
            <person name="Riley R."/>
            <person name="Ohm R."/>
            <person name="Sun H."/>
            <person name="Tunlid A."/>
            <person name="Henrissat B."/>
            <person name="Grigoriev I.V."/>
            <person name="Hibbett D.S."/>
            <person name="Martin F."/>
        </authorList>
    </citation>
    <scope>NUCLEOTIDE SEQUENCE [LARGE SCALE GENOMIC DNA]</scope>
    <source>
        <strain evidence="21">Foug A</strain>
    </source>
</reference>
<comment type="subcellular location">
    <subcellularLocation>
        <location evidence="1">Peroxisome membrane</location>
        <topology evidence="1">Multi-pass membrane protein</topology>
    </subcellularLocation>
</comment>
<keyword evidence="13" id="KW-0472">Membrane</keyword>
<feature type="region of interest" description="Disordered" evidence="18">
    <location>
        <begin position="389"/>
        <end position="408"/>
    </location>
</feature>
<evidence type="ECO:0000256" key="6">
    <source>
        <dbReference type="ARBA" id="ARBA00022692"/>
    </source>
</evidence>
<evidence type="ECO:0000256" key="16">
    <source>
        <dbReference type="ARBA" id="ARBA00034438"/>
    </source>
</evidence>
<evidence type="ECO:0000256" key="11">
    <source>
        <dbReference type="ARBA" id="ARBA00022927"/>
    </source>
</evidence>
<evidence type="ECO:0000256" key="12">
    <source>
        <dbReference type="ARBA" id="ARBA00022989"/>
    </source>
</evidence>
<comment type="catalytic activity">
    <reaction evidence="16">
        <text>[E2 ubiquitin-conjugating enzyme]-S-ubiquitinyl-L-cysteine + [acceptor protein]-L-cysteine = [E2 ubiquitin-conjugating enzyme]-L-cysteine + [acceptor protein]-S-ubiquitinyl-L-cysteine.</text>
        <dbReference type="EC" id="2.3.2.36"/>
    </reaction>
</comment>
<evidence type="ECO:0000256" key="9">
    <source>
        <dbReference type="ARBA" id="ARBA00022786"/>
    </source>
</evidence>
<gene>
    <name evidence="20" type="ORF">SCLCIDRAFT_1209037</name>
</gene>
<dbReference type="Pfam" id="PF04757">
    <property type="entry name" value="Pex2_Pex12"/>
    <property type="match status" value="1"/>
</dbReference>
<proteinExistence type="inferred from homology"/>
<feature type="domain" description="RING-type" evidence="19">
    <location>
        <begin position="293"/>
        <end position="378"/>
    </location>
</feature>
<dbReference type="PROSITE" id="PS00518">
    <property type="entry name" value="ZF_RING_1"/>
    <property type="match status" value="1"/>
</dbReference>
<evidence type="ECO:0000256" key="10">
    <source>
        <dbReference type="ARBA" id="ARBA00022833"/>
    </source>
</evidence>
<dbReference type="HOGENOM" id="CLU_024591_0_0_1"/>
<dbReference type="InterPro" id="IPR006845">
    <property type="entry name" value="Pex_N"/>
</dbReference>
<keyword evidence="21" id="KW-1185">Reference proteome</keyword>
<dbReference type="InParanoid" id="A0A0C3ELP0"/>
<dbReference type="STRING" id="1036808.A0A0C3ELP0"/>
<evidence type="ECO:0000256" key="18">
    <source>
        <dbReference type="SAM" id="MobiDB-lite"/>
    </source>
</evidence>
<dbReference type="SMART" id="SM00184">
    <property type="entry name" value="RING"/>
    <property type="match status" value="1"/>
</dbReference>
<sequence>MSSSDPSSAVWSTRWQEAWNAAQPRISSIRASYRLDDAPASRPLRVNQLDSELLDQQLVHLLCEPLQKAVGAVNATLGSRFELELSLLVKSILYKFSVWDLGATYGSKLQGLRFRVENNAKGTLSPSGLPRCTLVIHGALTILIPYCYNRLRNHAISRAWPDAPSNDKRHIAWKTLTRLEATYSLLGLLNFMVFLCDGRYRSLTDRFLQLALVPSKSKVTREVSYEFMNRQMVWHAFTEFLLFLLPLVNARTLRRSFVRGMSKITSALIPSPNDRKSRQRKHGKYEALPVDQCAICAENASYTLDLGYSADALTSLMPYPSTKERSSQSASDDEIPTFSIHTPYVTSCGHMYCYYCITERMMRTAEEGAETGWECLRCAEHVRSADRWEAEASVGRDPSSDSDYEFSSEFGTTDLSGSVSSYMGSLTE</sequence>
<dbReference type="SUPFAM" id="SSF57850">
    <property type="entry name" value="RING/U-box"/>
    <property type="match status" value="1"/>
</dbReference>
<dbReference type="InterPro" id="IPR017907">
    <property type="entry name" value="Znf_RING_CS"/>
</dbReference>
<evidence type="ECO:0000256" key="14">
    <source>
        <dbReference type="ARBA" id="ARBA00023140"/>
    </source>
</evidence>
<evidence type="ECO:0000256" key="7">
    <source>
        <dbReference type="ARBA" id="ARBA00022723"/>
    </source>
</evidence>
<organism evidence="20 21">
    <name type="scientific">Scleroderma citrinum Foug A</name>
    <dbReference type="NCBI Taxonomy" id="1036808"/>
    <lineage>
        <taxon>Eukaryota</taxon>
        <taxon>Fungi</taxon>
        <taxon>Dikarya</taxon>
        <taxon>Basidiomycota</taxon>
        <taxon>Agaricomycotina</taxon>
        <taxon>Agaricomycetes</taxon>
        <taxon>Agaricomycetidae</taxon>
        <taxon>Boletales</taxon>
        <taxon>Sclerodermatineae</taxon>
        <taxon>Sclerodermataceae</taxon>
        <taxon>Scleroderma</taxon>
    </lineage>
</organism>
<dbReference type="InterPro" id="IPR001841">
    <property type="entry name" value="Znf_RING"/>
</dbReference>
<evidence type="ECO:0000256" key="3">
    <source>
        <dbReference type="ARBA" id="ARBA00008704"/>
    </source>
</evidence>
<dbReference type="GO" id="GO:0016567">
    <property type="term" value="P:protein ubiquitination"/>
    <property type="evidence" value="ECO:0007669"/>
    <property type="project" value="UniProtKB-ARBA"/>
</dbReference>
<comment type="pathway">
    <text evidence="2">Protein modification; protein ubiquitination.</text>
</comment>
<evidence type="ECO:0000256" key="17">
    <source>
        <dbReference type="ARBA" id="ARBA00034523"/>
    </source>
</evidence>
<dbReference type="PANTHER" id="PTHR48178">
    <property type="entry name" value="PEROXISOME BIOGENESIS FACTOR 2"/>
    <property type="match status" value="1"/>
</dbReference>
<protein>
    <recommendedName>
        <fullName evidence="17">RING-type E3 ubiquitin transferase (cysteine targeting)</fullName>
        <ecNumber evidence="17">2.3.2.36</ecNumber>
    </recommendedName>
    <alternativeName>
        <fullName evidence="15">Peroxin-2</fullName>
    </alternativeName>
</protein>
<dbReference type="InterPro" id="IPR025654">
    <property type="entry name" value="PEX2/10"/>
</dbReference>
<dbReference type="GO" id="GO:0061630">
    <property type="term" value="F:ubiquitin protein ligase activity"/>
    <property type="evidence" value="ECO:0007669"/>
    <property type="project" value="UniProtKB-EC"/>
</dbReference>
<evidence type="ECO:0000256" key="1">
    <source>
        <dbReference type="ARBA" id="ARBA00004585"/>
    </source>
</evidence>
<keyword evidence="4" id="KW-0813">Transport</keyword>
<evidence type="ECO:0000256" key="13">
    <source>
        <dbReference type="ARBA" id="ARBA00023136"/>
    </source>
</evidence>
<name>A0A0C3ELP0_9AGAM</name>
<dbReference type="AlphaFoldDB" id="A0A0C3ELP0"/>
<keyword evidence="9" id="KW-0833">Ubl conjugation pathway</keyword>
<keyword evidence="6" id="KW-0812">Transmembrane</keyword>
<keyword evidence="10" id="KW-0862">Zinc</keyword>
<keyword evidence="11" id="KW-0653">Protein transport</keyword>
<evidence type="ECO:0000256" key="8">
    <source>
        <dbReference type="ARBA" id="ARBA00022771"/>
    </source>
</evidence>
<keyword evidence="5" id="KW-0808">Transferase</keyword>
<dbReference type="EC" id="2.3.2.36" evidence="17"/>
<dbReference type="EMBL" id="KN822008">
    <property type="protein sequence ID" value="KIM68831.1"/>
    <property type="molecule type" value="Genomic_DNA"/>
</dbReference>
<dbReference type="OrthoDB" id="1701437at2759"/>
<dbReference type="Proteomes" id="UP000053989">
    <property type="component" value="Unassembled WGS sequence"/>
</dbReference>
<keyword evidence="14" id="KW-0576">Peroxisome</keyword>
<keyword evidence="8" id="KW-0863">Zinc-finger</keyword>
<evidence type="ECO:0000313" key="20">
    <source>
        <dbReference type="EMBL" id="KIM68831.1"/>
    </source>
</evidence>
<dbReference type="PANTHER" id="PTHR48178:SF1">
    <property type="entry name" value="PEROXISOME BIOGENESIS FACTOR 2"/>
    <property type="match status" value="1"/>
</dbReference>